<organism evidence="1 2">
    <name type="scientific">Bacillus benzoevorans</name>
    <dbReference type="NCBI Taxonomy" id="1456"/>
    <lineage>
        <taxon>Bacteria</taxon>
        <taxon>Bacillati</taxon>
        <taxon>Bacillota</taxon>
        <taxon>Bacilli</taxon>
        <taxon>Bacillales</taxon>
        <taxon>Bacillaceae</taxon>
        <taxon>Bacillus</taxon>
    </lineage>
</organism>
<comment type="caution">
    <text evidence="1">The sequence shown here is derived from an EMBL/GenBank/DDBJ whole genome shotgun (WGS) entry which is preliminary data.</text>
</comment>
<name>A0A7X0HUI1_9BACI</name>
<accession>A0A7X0HUI1</accession>
<sequence>MIIKNTTPIIPMMPSSSFQKKSWWSIVALIEELILWSKYPDVIGSNIPENKQKSKIAVSVVSSKRLFPVLLPAECCPTVKEATSLFSYLTRLSIFFHNLVERIGPAVVV</sequence>
<protein>
    <submittedName>
        <fullName evidence="1">Uncharacterized protein</fullName>
    </submittedName>
</protein>
<dbReference type="RefSeq" id="WP_377802094.1">
    <property type="nucleotide sequence ID" value="NZ_JBHLZA010000025.1"/>
</dbReference>
<reference evidence="1 2" key="1">
    <citation type="submission" date="2020-08" db="EMBL/GenBank/DDBJ databases">
        <title>Genomic Encyclopedia of Type Strains, Phase IV (KMG-IV): sequencing the most valuable type-strain genomes for metagenomic binning, comparative biology and taxonomic classification.</title>
        <authorList>
            <person name="Goeker M."/>
        </authorList>
    </citation>
    <scope>NUCLEOTIDE SEQUENCE [LARGE SCALE GENOMIC DNA]</scope>
    <source>
        <strain evidence="1 2">DSM 5391</strain>
    </source>
</reference>
<keyword evidence="2" id="KW-1185">Reference proteome</keyword>
<dbReference type="AlphaFoldDB" id="A0A7X0HUI1"/>
<gene>
    <name evidence="1" type="ORF">HNR53_003818</name>
</gene>
<evidence type="ECO:0000313" key="1">
    <source>
        <dbReference type="EMBL" id="MBB6447139.1"/>
    </source>
</evidence>
<dbReference type="Proteomes" id="UP000531594">
    <property type="component" value="Unassembled WGS sequence"/>
</dbReference>
<evidence type="ECO:0000313" key="2">
    <source>
        <dbReference type="Proteomes" id="UP000531594"/>
    </source>
</evidence>
<proteinExistence type="predicted"/>
<dbReference type="EMBL" id="JACHGK010000017">
    <property type="protein sequence ID" value="MBB6447139.1"/>
    <property type="molecule type" value="Genomic_DNA"/>
</dbReference>